<evidence type="ECO:0000256" key="6">
    <source>
        <dbReference type="ARBA" id="ARBA00022840"/>
    </source>
</evidence>
<dbReference type="GO" id="GO:0004825">
    <property type="term" value="F:methionine-tRNA ligase activity"/>
    <property type="evidence" value="ECO:0007669"/>
    <property type="project" value="UniProtKB-EC"/>
</dbReference>
<dbReference type="Gene3D" id="2.170.220.10">
    <property type="match status" value="1"/>
</dbReference>
<dbReference type="InterPro" id="IPR014758">
    <property type="entry name" value="Met-tRNA_synth"/>
</dbReference>
<comment type="function">
    <text evidence="1">Is required not only for elongation of protein synthesis but also for the initiation of all mRNA translation through initiator tRNA(fMet) aminoacylation.</text>
</comment>
<evidence type="ECO:0000313" key="12">
    <source>
        <dbReference type="EMBL" id="MFC5905952.1"/>
    </source>
</evidence>
<dbReference type="InterPro" id="IPR009080">
    <property type="entry name" value="tRNAsynth_Ia_anticodon-bd"/>
</dbReference>
<feature type="domain" description="Methionyl/Leucyl tRNA synthetase" evidence="11">
    <location>
        <begin position="8"/>
        <end position="151"/>
    </location>
</feature>
<comment type="caution">
    <text evidence="12">The sequence shown here is derived from an EMBL/GenBank/DDBJ whole genome shotgun (WGS) entry which is preliminary data.</text>
</comment>
<evidence type="ECO:0000259" key="11">
    <source>
        <dbReference type="Pfam" id="PF09334"/>
    </source>
</evidence>
<dbReference type="InterPro" id="IPR041872">
    <property type="entry name" value="Anticodon_Met"/>
</dbReference>
<evidence type="ECO:0000256" key="2">
    <source>
        <dbReference type="ARBA" id="ARBA00012838"/>
    </source>
</evidence>
<comment type="similarity">
    <text evidence="10">Belongs to the class-I aminoacyl-tRNA synthetase family.</text>
</comment>
<dbReference type="PRINTS" id="PR01041">
    <property type="entry name" value="TRNASYNTHMET"/>
</dbReference>
<evidence type="ECO:0000256" key="4">
    <source>
        <dbReference type="ARBA" id="ARBA00022598"/>
    </source>
</evidence>
<evidence type="ECO:0000256" key="7">
    <source>
        <dbReference type="ARBA" id="ARBA00022917"/>
    </source>
</evidence>
<evidence type="ECO:0000256" key="8">
    <source>
        <dbReference type="ARBA" id="ARBA00023146"/>
    </source>
</evidence>
<gene>
    <name evidence="12" type="primary">metG</name>
    <name evidence="12" type="ORF">ACFP3V_01790</name>
</gene>
<feature type="domain" description="Methionyl/Leucyl tRNA synthetase" evidence="11">
    <location>
        <begin position="155"/>
        <end position="370"/>
    </location>
</feature>
<dbReference type="RefSeq" id="WP_380578884.1">
    <property type="nucleotide sequence ID" value="NZ_JBHSQJ010000006.1"/>
</dbReference>
<keyword evidence="13" id="KW-1185">Reference proteome</keyword>
<dbReference type="Proteomes" id="UP001596174">
    <property type="component" value="Unassembled WGS sequence"/>
</dbReference>
<dbReference type="InterPro" id="IPR033911">
    <property type="entry name" value="MetRS_core"/>
</dbReference>
<accession>A0ABW1FVQ3</accession>
<keyword evidence="6 10" id="KW-0067">ATP-binding</keyword>
<evidence type="ECO:0000313" key="13">
    <source>
        <dbReference type="Proteomes" id="UP001596174"/>
    </source>
</evidence>
<dbReference type="InterPro" id="IPR015413">
    <property type="entry name" value="Methionyl/Leucyl_tRNA_Synth"/>
</dbReference>
<dbReference type="PANTHER" id="PTHR43326">
    <property type="entry name" value="METHIONYL-TRNA SYNTHETASE"/>
    <property type="match status" value="1"/>
</dbReference>
<dbReference type="SUPFAM" id="SSF47323">
    <property type="entry name" value="Anticodon-binding domain of a subclass of class I aminoacyl-tRNA synthetases"/>
    <property type="match status" value="1"/>
</dbReference>
<evidence type="ECO:0000256" key="3">
    <source>
        <dbReference type="ARBA" id="ARBA00018753"/>
    </source>
</evidence>
<keyword evidence="8 10" id="KW-0030">Aminoacyl-tRNA synthetase</keyword>
<dbReference type="NCBIfam" id="TIGR00398">
    <property type="entry name" value="metG"/>
    <property type="match status" value="1"/>
</dbReference>
<dbReference type="PANTHER" id="PTHR43326:SF1">
    <property type="entry name" value="METHIONINE--TRNA LIGASE, MITOCHONDRIAL"/>
    <property type="match status" value="1"/>
</dbReference>
<dbReference type="Gene3D" id="1.10.730.10">
    <property type="entry name" value="Isoleucyl-tRNA Synthetase, Domain 1"/>
    <property type="match status" value="1"/>
</dbReference>
<evidence type="ECO:0000256" key="9">
    <source>
        <dbReference type="ARBA" id="ARBA00030904"/>
    </source>
</evidence>
<organism evidence="12 13">
    <name type="scientific">Streptacidiphilus monticola</name>
    <dbReference type="NCBI Taxonomy" id="2161674"/>
    <lineage>
        <taxon>Bacteria</taxon>
        <taxon>Bacillati</taxon>
        <taxon>Actinomycetota</taxon>
        <taxon>Actinomycetes</taxon>
        <taxon>Kitasatosporales</taxon>
        <taxon>Streptomycetaceae</taxon>
        <taxon>Streptacidiphilus</taxon>
    </lineage>
</organism>
<evidence type="ECO:0000256" key="5">
    <source>
        <dbReference type="ARBA" id="ARBA00022741"/>
    </source>
</evidence>
<dbReference type="EC" id="6.1.1.10" evidence="2"/>
<dbReference type="InterPro" id="IPR023457">
    <property type="entry name" value="Met-tRNA_synth_2"/>
</dbReference>
<dbReference type="EMBL" id="JBHSQJ010000006">
    <property type="protein sequence ID" value="MFC5905952.1"/>
    <property type="molecule type" value="Genomic_DNA"/>
</dbReference>
<dbReference type="CDD" id="cd07957">
    <property type="entry name" value="Anticodon_Ia_Met"/>
    <property type="match status" value="1"/>
</dbReference>
<keyword evidence="5 10" id="KW-0547">Nucleotide-binding</keyword>
<keyword evidence="7 10" id="KW-0648">Protein biosynthesis</keyword>
<proteinExistence type="inferred from homology"/>
<protein>
    <recommendedName>
        <fullName evidence="3">Methionine--tRNA ligase</fullName>
        <ecNumber evidence="2">6.1.1.10</ecNumber>
    </recommendedName>
    <alternativeName>
        <fullName evidence="9">Methionyl-tRNA synthetase</fullName>
    </alternativeName>
</protein>
<name>A0ABW1FVQ3_9ACTN</name>
<keyword evidence="4 10" id="KW-0436">Ligase</keyword>
<reference evidence="13" key="1">
    <citation type="journal article" date="2019" name="Int. J. Syst. Evol. Microbiol.">
        <title>The Global Catalogue of Microorganisms (GCM) 10K type strain sequencing project: providing services to taxonomists for standard genome sequencing and annotation.</title>
        <authorList>
            <consortium name="The Broad Institute Genomics Platform"/>
            <consortium name="The Broad Institute Genome Sequencing Center for Infectious Disease"/>
            <person name="Wu L."/>
            <person name="Ma J."/>
        </authorList>
    </citation>
    <scope>NUCLEOTIDE SEQUENCE [LARGE SCALE GENOMIC DNA]</scope>
    <source>
        <strain evidence="13">JCM 4816</strain>
    </source>
</reference>
<dbReference type="Gene3D" id="3.40.50.620">
    <property type="entry name" value="HUPs"/>
    <property type="match status" value="1"/>
</dbReference>
<dbReference type="Pfam" id="PF09334">
    <property type="entry name" value="tRNA-synt_1g"/>
    <property type="match status" value="2"/>
</dbReference>
<dbReference type="SUPFAM" id="SSF52374">
    <property type="entry name" value="Nucleotidylyl transferase"/>
    <property type="match status" value="1"/>
</dbReference>
<dbReference type="CDD" id="cd00814">
    <property type="entry name" value="MetRS_core"/>
    <property type="match status" value="1"/>
</dbReference>
<evidence type="ECO:0000256" key="10">
    <source>
        <dbReference type="RuleBase" id="RU363039"/>
    </source>
</evidence>
<evidence type="ECO:0000256" key="1">
    <source>
        <dbReference type="ARBA" id="ARBA00003314"/>
    </source>
</evidence>
<dbReference type="InterPro" id="IPR014729">
    <property type="entry name" value="Rossmann-like_a/b/a_fold"/>
</dbReference>
<sequence length="507" mass="56118">MSGDVQRYFVTTTIPYVNARPHLGFALELVQADVLARHRRARGVEVRFLSGTDENSLKNVLAAEAEGVAVADLVDRNAAAFEQLRGPLALSFDDFIRTSRDPRHRVGVAELWRRCAEAGDFYRQAYTGLYCVGCESFYTEDELVGEGVCPEHLTRPQTVTEENWFFRLSRYQRQLEEAISGGRLRIEPESRRNEVLALVRGGLRDFSVSRSVARARGWGIPVPGDPEQVVYVWWDALGNYVSSLGFGSGDPEFARWWEQSRERVHLVGKGVLRFHAVYWPAMLLSAGLPLPTRVLVHDYLTVDGRKISKSLGGAAADPAELVRRYGTDAVRWWLLREVPRVGDADFTEERLIARADADLAGGFGNLVHRVVTMVHRYRGGVVPEAARVTTATAELGAVCARASGRVDAALDRFDYRGAVAAVWTLVEEANRCIDRTRPWELAKAGRDGELDAALAALVRACRELVKELAPFLPGAAARLAELLAADPATGRLPVSRPPFTRLGPDKS</sequence>